<dbReference type="NCBIfam" id="NF041068">
    <property type="entry name" value="DpdK"/>
    <property type="match status" value="1"/>
</dbReference>
<dbReference type="Pfam" id="PF13091">
    <property type="entry name" value="PLDc_2"/>
    <property type="match status" value="1"/>
</dbReference>
<dbReference type="CDD" id="cd00138">
    <property type="entry name" value="PLDc_SF"/>
    <property type="match status" value="1"/>
</dbReference>
<dbReference type="Gene3D" id="3.30.870.10">
    <property type="entry name" value="Endonuclease Chain A"/>
    <property type="match status" value="1"/>
</dbReference>
<evidence type="ECO:0000259" key="1">
    <source>
        <dbReference type="Pfam" id="PF13091"/>
    </source>
</evidence>
<comment type="caution">
    <text evidence="2">The sequence shown here is derived from an EMBL/GenBank/DDBJ whole genome shotgun (WGS) entry which is preliminary data.</text>
</comment>
<dbReference type="InterPro" id="IPR025202">
    <property type="entry name" value="PLD-like_dom"/>
</dbReference>
<dbReference type="SUPFAM" id="SSF56024">
    <property type="entry name" value="Phospholipase D/nuclease"/>
    <property type="match status" value="1"/>
</dbReference>
<proteinExistence type="predicted"/>
<accession>A0A5N6ARS0</accession>
<keyword evidence="3" id="KW-1185">Reference proteome</keyword>
<dbReference type="EMBL" id="VDLY02000001">
    <property type="protein sequence ID" value="KAB8170796.1"/>
    <property type="molecule type" value="Genomic_DNA"/>
</dbReference>
<feature type="domain" description="Phospholipase D-like" evidence="1">
    <location>
        <begin position="70"/>
        <end position="153"/>
    </location>
</feature>
<dbReference type="AlphaFoldDB" id="A0A5N6ARS0"/>
<organism evidence="2 3">
    <name type="scientific">Streptomyces mimosae</name>
    <dbReference type="NCBI Taxonomy" id="2586635"/>
    <lineage>
        <taxon>Bacteria</taxon>
        <taxon>Bacillati</taxon>
        <taxon>Actinomycetota</taxon>
        <taxon>Actinomycetes</taxon>
        <taxon>Kitasatosporales</taxon>
        <taxon>Streptomycetaceae</taxon>
        <taxon>Streptomyces</taxon>
    </lineage>
</organism>
<dbReference type="RefSeq" id="WP_139665484.1">
    <property type="nucleotide sequence ID" value="NZ_VDLY02000001.1"/>
</dbReference>
<sequence length="173" mass="19134">MDLTPRTLRTGAKTGLSVDSLLAAALMAEILSPSRELWLVSPWITDVRVIDNRHGSFDALFGDTPPHAWRLSDALLRAAGAGSDVYVVARPDSHNEPFLRRLEAARLDDTLHVRRDADVHEKTLCGQEWLLTGSMNYTVRGMSRNDEAIIYKVGGPDAGQARLDLAQRWRSGS</sequence>
<dbReference type="OrthoDB" id="8441577at2"/>
<protein>
    <submittedName>
        <fullName evidence="2">Phosphatidylserine/phosphatidylglycerophosphate/ cardiolipin synthase family protein</fullName>
    </submittedName>
</protein>
<gene>
    <name evidence="2" type="ORF">FH607_000055</name>
</gene>
<name>A0A5N6ARS0_9ACTN</name>
<reference evidence="2" key="1">
    <citation type="submission" date="2019-10" db="EMBL/GenBank/DDBJ databases">
        <title>Nonomuraea sp. nov., isolated from Phyllanthus amarus.</title>
        <authorList>
            <person name="Klykleung N."/>
            <person name="Tanasupawat S."/>
        </authorList>
    </citation>
    <scope>NUCLEOTIDE SEQUENCE [LARGE SCALE GENOMIC DNA]</scope>
    <source>
        <strain evidence="2">3MP-10</strain>
    </source>
</reference>
<evidence type="ECO:0000313" key="2">
    <source>
        <dbReference type="EMBL" id="KAB8170796.1"/>
    </source>
</evidence>
<evidence type="ECO:0000313" key="3">
    <source>
        <dbReference type="Proteomes" id="UP000314251"/>
    </source>
</evidence>
<dbReference type="Proteomes" id="UP000314251">
    <property type="component" value="Unassembled WGS sequence"/>
</dbReference>